<dbReference type="GO" id="GO:0016878">
    <property type="term" value="F:acid-thiol ligase activity"/>
    <property type="evidence" value="ECO:0007669"/>
    <property type="project" value="UniProtKB-ARBA"/>
</dbReference>
<name>A0A0E0CN69_9ORYZ</name>
<dbReference type="GO" id="GO:0016405">
    <property type="term" value="F:CoA-ligase activity"/>
    <property type="evidence" value="ECO:0007669"/>
    <property type="project" value="TreeGrafter"/>
</dbReference>
<sequence>MDQEILEPTYPAVAVAGAGDAASFVLSRLPHPDTTASAAAAFVDASAGAGGGRTALSFVALRRAALSLASGLRFGLGLRRGDAVLVLSPNSLLLPPIVLGVLAAGGVVVAADPGSTAEEVAAVARSSGAVVVVAAPDLAEKVAGAGVPLLLTSRSMDPRALSAEELMDDGDPTALASPEAAAAAARPRPSDVAFVFYSSATTKTAATMTHADLIAAVASASSPDEGRVCLASLPICSVHGLPLLALALPAAGVTTVLLAASPSSDPTAAREAAAAHGATDVVATPDVAAALASPLTMLSSLRRVMVVPALATTEARRAFRRWLPWVELTEMSGSPEKMMASSSEQVQVAPHAASAAVIAHILVSLRYINNVFIPSPKPMNTFYFCNTDYRKVPLLKKIQKTVLGDIISKSTANKILREHPEIISKL</sequence>
<evidence type="ECO:0000259" key="4">
    <source>
        <dbReference type="Pfam" id="PF00501"/>
    </source>
</evidence>
<keyword evidence="3" id="KW-0067">ATP-binding</keyword>
<keyword evidence="2" id="KW-0547">Nucleotide-binding</keyword>
<keyword evidence="1" id="KW-0436">Ligase</keyword>
<dbReference type="PANTHER" id="PTHR24096:SF410">
    <property type="entry name" value="AMP-DEPENDENT SYNTHETASE_LIGASE DOMAIN-CONTAINING PROTEIN"/>
    <property type="match status" value="1"/>
</dbReference>
<dbReference type="AlphaFoldDB" id="A0A0E0CN69"/>
<accession>A0A0E0CN69</accession>
<evidence type="ECO:0000256" key="1">
    <source>
        <dbReference type="ARBA" id="ARBA00022598"/>
    </source>
</evidence>
<organism evidence="5">
    <name type="scientific">Oryza meridionalis</name>
    <dbReference type="NCBI Taxonomy" id="40149"/>
    <lineage>
        <taxon>Eukaryota</taxon>
        <taxon>Viridiplantae</taxon>
        <taxon>Streptophyta</taxon>
        <taxon>Embryophyta</taxon>
        <taxon>Tracheophyta</taxon>
        <taxon>Spermatophyta</taxon>
        <taxon>Magnoliopsida</taxon>
        <taxon>Liliopsida</taxon>
        <taxon>Poales</taxon>
        <taxon>Poaceae</taxon>
        <taxon>BOP clade</taxon>
        <taxon>Oryzoideae</taxon>
        <taxon>Oryzeae</taxon>
        <taxon>Oryzinae</taxon>
        <taxon>Oryza</taxon>
    </lineage>
</organism>
<feature type="domain" description="AMP-dependent synthetase/ligase" evidence="4">
    <location>
        <begin position="40"/>
        <end position="341"/>
    </location>
</feature>
<evidence type="ECO:0000256" key="2">
    <source>
        <dbReference type="ARBA" id="ARBA00022741"/>
    </source>
</evidence>
<dbReference type="STRING" id="40149.A0A0E0CN69"/>
<evidence type="ECO:0000256" key="3">
    <source>
        <dbReference type="ARBA" id="ARBA00022840"/>
    </source>
</evidence>
<protein>
    <recommendedName>
        <fullName evidence="4">AMP-dependent synthetase/ligase domain-containing protein</fullName>
    </recommendedName>
</protein>
<keyword evidence="6" id="KW-1185">Reference proteome</keyword>
<evidence type="ECO:0000313" key="5">
    <source>
        <dbReference type="EnsemblPlants" id="OMERI02G23110.1"/>
    </source>
</evidence>
<dbReference type="PANTHER" id="PTHR24096">
    <property type="entry name" value="LONG-CHAIN-FATTY-ACID--COA LIGASE"/>
    <property type="match status" value="1"/>
</dbReference>
<reference evidence="5" key="1">
    <citation type="submission" date="2015-04" db="UniProtKB">
        <authorList>
            <consortium name="EnsemblPlants"/>
        </authorList>
    </citation>
    <scope>IDENTIFICATION</scope>
</reference>
<dbReference type="InterPro" id="IPR042099">
    <property type="entry name" value="ANL_N_sf"/>
</dbReference>
<dbReference type="HOGENOM" id="CLU_718368_0_0_1"/>
<proteinExistence type="predicted"/>
<dbReference type="Gene3D" id="3.40.50.12780">
    <property type="entry name" value="N-terminal domain of ligase-like"/>
    <property type="match status" value="1"/>
</dbReference>
<dbReference type="Pfam" id="PF00501">
    <property type="entry name" value="AMP-binding"/>
    <property type="match status" value="1"/>
</dbReference>
<dbReference type="Gramene" id="OMERI02G23110.1">
    <property type="protein sequence ID" value="OMERI02G23110.1"/>
    <property type="gene ID" value="OMERI02G23110"/>
</dbReference>
<dbReference type="SUPFAM" id="SSF56801">
    <property type="entry name" value="Acetyl-CoA synthetase-like"/>
    <property type="match status" value="1"/>
</dbReference>
<dbReference type="EnsemblPlants" id="OMERI02G23110.1">
    <property type="protein sequence ID" value="OMERI02G23110.1"/>
    <property type="gene ID" value="OMERI02G23110"/>
</dbReference>
<dbReference type="Proteomes" id="UP000008021">
    <property type="component" value="Chromosome 2"/>
</dbReference>
<dbReference type="InterPro" id="IPR000873">
    <property type="entry name" value="AMP-dep_synth/lig_dom"/>
</dbReference>
<dbReference type="eggNOG" id="KOG1176">
    <property type="taxonomic scope" value="Eukaryota"/>
</dbReference>
<evidence type="ECO:0000313" key="6">
    <source>
        <dbReference type="Proteomes" id="UP000008021"/>
    </source>
</evidence>
<reference evidence="5" key="2">
    <citation type="submission" date="2018-05" db="EMBL/GenBank/DDBJ databases">
        <title>OmerRS3 (Oryza meridionalis Reference Sequence Version 3).</title>
        <authorList>
            <person name="Zhang J."/>
            <person name="Kudrna D."/>
            <person name="Lee S."/>
            <person name="Talag J."/>
            <person name="Welchert J."/>
            <person name="Wing R.A."/>
        </authorList>
    </citation>
    <scope>NUCLEOTIDE SEQUENCE [LARGE SCALE GENOMIC DNA]</scope>
    <source>
        <strain evidence="5">cv. OR44</strain>
    </source>
</reference>
<dbReference type="GO" id="GO:0005524">
    <property type="term" value="F:ATP binding"/>
    <property type="evidence" value="ECO:0007669"/>
    <property type="project" value="UniProtKB-KW"/>
</dbReference>